<sequence length="393" mass="41734">MYYDLNIAWPQAHARPGDVKNKGSAGNKVGGGGGGGLGIASTSATTLADPLEPLSETQRDSMRAMTLDLADLGYSTIAFNTVVPTRFDGTKHANPFQPHPSGLPRPPFPDLDPRCNQASDLKGKKAVKSSSSHPKVVQLSRMTLVMNDESMGKHGHGLNSAHTNALLSYDLLSVRPTSEATFSTACLSLSELKPQSIDIISIDLAASARLPFFLKRSTVGAALSNGAVFEVCYSPAVSASSADQHAQQDLLKARRNVISATRDILRVTNGRGVIFSSGAADIMGLRGPYDVINLAAIFGLNAAAAKDAISSTCRALLFRAETRRTFRGVVARPTVAMAKEENTPAAEPQAQVTVQERQPPDPDADMTNGSNTSGKEMSKSQKKKKKRLSHPPS</sequence>
<dbReference type="PANTHER" id="PTHR13031:SF0">
    <property type="entry name" value="RIBONUCLEASE P PROTEIN SUBUNIT P30"/>
    <property type="match status" value="1"/>
</dbReference>
<feature type="region of interest" description="Disordered" evidence="4">
    <location>
        <begin position="14"/>
        <end position="41"/>
    </location>
</feature>
<feature type="region of interest" description="Disordered" evidence="4">
    <location>
        <begin position="337"/>
        <end position="393"/>
    </location>
</feature>
<evidence type="ECO:0000256" key="2">
    <source>
        <dbReference type="ARBA" id="ARBA00007331"/>
    </source>
</evidence>
<dbReference type="InParanoid" id="A0A316YJT5"/>
<dbReference type="STRING" id="215250.A0A316YJT5"/>
<evidence type="ECO:0000256" key="1">
    <source>
        <dbReference type="ARBA" id="ARBA00004123"/>
    </source>
</evidence>
<gene>
    <name evidence="5" type="ORF">FA10DRAFT_275940</name>
</gene>
<reference evidence="5 6" key="1">
    <citation type="journal article" date="2018" name="Mol. Biol. Evol.">
        <title>Broad Genomic Sampling Reveals a Smut Pathogenic Ancestry of the Fungal Clade Ustilaginomycotina.</title>
        <authorList>
            <person name="Kijpornyongpan T."/>
            <person name="Mondo S.J."/>
            <person name="Barry K."/>
            <person name="Sandor L."/>
            <person name="Lee J."/>
            <person name="Lipzen A."/>
            <person name="Pangilinan J."/>
            <person name="LaButti K."/>
            <person name="Hainaut M."/>
            <person name="Henrissat B."/>
            <person name="Grigoriev I.V."/>
            <person name="Spatafora J.W."/>
            <person name="Aime M.C."/>
        </authorList>
    </citation>
    <scope>NUCLEOTIDE SEQUENCE [LARGE SCALE GENOMIC DNA]</scope>
    <source>
        <strain evidence="5 6">MCA 4198</strain>
    </source>
</reference>
<keyword evidence="6" id="KW-1185">Reference proteome</keyword>
<feature type="compositionally biased region" description="Basic residues" evidence="4">
    <location>
        <begin position="380"/>
        <end position="393"/>
    </location>
</feature>
<evidence type="ECO:0000313" key="6">
    <source>
        <dbReference type="Proteomes" id="UP000245768"/>
    </source>
</evidence>
<dbReference type="AlphaFoldDB" id="A0A316YJT5"/>
<dbReference type="Pfam" id="PF01876">
    <property type="entry name" value="RNase_P_p30"/>
    <property type="match status" value="1"/>
</dbReference>
<dbReference type="EMBL" id="KZ819638">
    <property type="protein sequence ID" value="PWN88343.1"/>
    <property type="molecule type" value="Genomic_DNA"/>
</dbReference>
<evidence type="ECO:0000313" key="5">
    <source>
        <dbReference type="EMBL" id="PWN88343.1"/>
    </source>
</evidence>
<dbReference type="GO" id="GO:0008033">
    <property type="term" value="P:tRNA processing"/>
    <property type="evidence" value="ECO:0007669"/>
    <property type="project" value="UniProtKB-KW"/>
</dbReference>
<protein>
    <submittedName>
        <fullName evidence="5">PHP domain-like protein</fullName>
    </submittedName>
</protein>
<dbReference type="GO" id="GO:0005655">
    <property type="term" value="C:nucleolar ribonuclease P complex"/>
    <property type="evidence" value="ECO:0007669"/>
    <property type="project" value="TreeGrafter"/>
</dbReference>
<accession>A0A316YJT5</accession>
<dbReference type="InterPro" id="IPR016195">
    <property type="entry name" value="Pol/histidinol_Pase-like"/>
</dbReference>
<dbReference type="GeneID" id="37045210"/>
<dbReference type="OrthoDB" id="17948at2759"/>
<feature type="region of interest" description="Disordered" evidence="4">
    <location>
        <begin position="90"/>
        <end position="114"/>
    </location>
</feature>
<dbReference type="Proteomes" id="UP000245768">
    <property type="component" value="Unassembled WGS sequence"/>
</dbReference>
<evidence type="ECO:0000256" key="4">
    <source>
        <dbReference type="SAM" id="MobiDB-lite"/>
    </source>
</evidence>
<comment type="similarity">
    <text evidence="2">Belongs to the eukaryotic/archaeal RNase P protein component 3 family.</text>
</comment>
<dbReference type="RefSeq" id="XP_025375541.1">
    <property type="nucleotide sequence ID" value="XM_025523294.1"/>
</dbReference>
<proteinExistence type="inferred from homology"/>
<dbReference type="FunCoup" id="A0A316YJT5">
    <property type="interactions" value="351"/>
</dbReference>
<comment type="subcellular location">
    <subcellularLocation>
        <location evidence="1">Nucleus</location>
    </subcellularLocation>
</comment>
<evidence type="ECO:0000256" key="3">
    <source>
        <dbReference type="ARBA" id="ARBA00022694"/>
    </source>
</evidence>
<dbReference type="SUPFAM" id="SSF89550">
    <property type="entry name" value="PHP domain-like"/>
    <property type="match status" value="1"/>
</dbReference>
<dbReference type="PANTHER" id="PTHR13031">
    <property type="entry name" value="RIBONUCLEASE P SUBUNIT P30"/>
    <property type="match status" value="1"/>
</dbReference>
<dbReference type="GO" id="GO:0003723">
    <property type="term" value="F:RNA binding"/>
    <property type="evidence" value="ECO:0007669"/>
    <property type="project" value="TreeGrafter"/>
</dbReference>
<feature type="compositionally biased region" description="Gly residues" evidence="4">
    <location>
        <begin position="28"/>
        <end position="38"/>
    </location>
</feature>
<keyword evidence="3" id="KW-0819">tRNA processing</keyword>
<feature type="compositionally biased region" description="Pro residues" evidence="4">
    <location>
        <begin position="97"/>
        <end position="110"/>
    </location>
</feature>
<name>A0A316YJT5_9BASI</name>
<dbReference type="Gene3D" id="3.20.20.140">
    <property type="entry name" value="Metal-dependent hydrolases"/>
    <property type="match status" value="1"/>
</dbReference>
<dbReference type="InterPro" id="IPR002738">
    <property type="entry name" value="RNase_P_p30"/>
</dbReference>
<organism evidence="5 6">
    <name type="scientific">Acaromyces ingoldii</name>
    <dbReference type="NCBI Taxonomy" id="215250"/>
    <lineage>
        <taxon>Eukaryota</taxon>
        <taxon>Fungi</taxon>
        <taxon>Dikarya</taxon>
        <taxon>Basidiomycota</taxon>
        <taxon>Ustilaginomycotina</taxon>
        <taxon>Exobasidiomycetes</taxon>
        <taxon>Exobasidiales</taxon>
        <taxon>Cryptobasidiaceae</taxon>
        <taxon>Acaromyces</taxon>
    </lineage>
</organism>